<dbReference type="NCBIfam" id="NF005927">
    <property type="entry name" value="PRK07942.1"/>
    <property type="match status" value="1"/>
</dbReference>
<proteinExistence type="predicted"/>
<evidence type="ECO:0000256" key="1">
    <source>
        <dbReference type="ARBA" id="ARBA00022722"/>
    </source>
</evidence>
<dbReference type="InterPro" id="IPR012337">
    <property type="entry name" value="RNaseH-like_sf"/>
</dbReference>
<reference evidence="5 6" key="1">
    <citation type="submission" date="2011-08" db="EMBL/GenBank/DDBJ databases">
        <authorList>
            <person name="Lin Y."/>
            <person name="Hao X."/>
            <person name="Johnstone L."/>
            <person name="Miller S.J."/>
            <person name="Wei G."/>
            <person name="Rensing C."/>
        </authorList>
    </citation>
    <scope>NUCLEOTIDE SEQUENCE [LARGE SCALE GENOMIC DNA]</scope>
    <source>
        <strain evidence="5 6">K42</strain>
    </source>
</reference>
<dbReference type="OrthoDB" id="9791657at2"/>
<dbReference type="InterPro" id="IPR036397">
    <property type="entry name" value="RNaseH_sf"/>
</dbReference>
<accession>G2GKN2</accession>
<keyword evidence="3" id="KW-0269">Exonuclease</keyword>
<dbReference type="Proteomes" id="UP000004217">
    <property type="component" value="Unassembled WGS sequence"/>
</dbReference>
<dbReference type="EMBL" id="AGBF01000181">
    <property type="protein sequence ID" value="EGX55936.1"/>
    <property type="molecule type" value="Genomic_DNA"/>
</dbReference>
<dbReference type="GO" id="GO:0005829">
    <property type="term" value="C:cytosol"/>
    <property type="evidence" value="ECO:0007669"/>
    <property type="project" value="TreeGrafter"/>
</dbReference>
<dbReference type="AlphaFoldDB" id="G2GKN2"/>
<feature type="domain" description="Exonuclease" evidence="4">
    <location>
        <begin position="1"/>
        <end position="181"/>
    </location>
</feature>
<dbReference type="GO" id="GO:0003676">
    <property type="term" value="F:nucleic acid binding"/>
    <property type="evidence" value="ECO:0007669"/>
    <property type="project" value="InterPro"/>
</dbReference>
<evidence type="ECO:0000313" key="5">
    <source>
        <dbReference type="EMBL" id="EGX55936.1"/>
    </source>
</evidence>
<protein>
    <submittedName>
        <fullName evidence="5">DNA polymerase III subunit epsilon</fullName>
    </submittedName>
</protein>
<sequence>MKIGFDTETTGVDPSNARIVTAALIVRGGGRTIRSFQWLIDPGVEIPEEAAAIHGVTTERARAEGRKPRGALDEIAGNLATALSRQSPVIAFNLSYDWTVLDAELRRNGLPVMSERLAIEPRTLVDPHVIDKAVDKYRRGSRKLQPTCEHYGIELNDWHSADADASAAVLLSEKLFERFPYLGLMRPADLYQSQREWRKEQAASLQRYFRNERKSGDKYNPDAVVNGEWPIQSTDVEEVAA</sequence>
<dbReference type="InterPro" id="IPR013520">
    <property type="entry name" value="Ribonucl_H"/>
</dbReference>
<organism evidence="5 6">
    <name type="scientific">Streptomyces zinciresistens K42</name>
    <dbReference type="NCBI Taxonomy" id="700597"/>
    <lineage>
        <taxon>Bacteria</taxon>
        <taxon>Bacillati</taxon>
        <taxon>Actinomycetota</taxon>
        <taxon>Actinomycetes</taxon>
        <taxon>Kitasatosporales</taxon>
        <taxon>Streptomycetaceae</taxon>
        <taxon>Streptomyces</taxon>
    </lineage>
</organism>
<gene>
    <name evidence="5" type="ORF">SZN_30377</name>
</gene>
<comment type="caution">
    <text evidence="5">The sequence shown here is derived from an EMBL/GenBank/DDBJ whole genome shotgun (WGS) entry which is preliminary data.</text>
</comment>
<name>G2GKN2_9ACTN</name>
<keyword evidence="6" id="KW-1185">Reference proteome</keyword>
<evidence type="ECO:0000259" key="4">
    <source>
        <dbReference type="SMART" id="SM00479"/>
    </source>
</evidence>
<dbReference type="PANTHER" id="PTHR30231">
    <property type="entry name" value="DNA POLYMERASE III SUBUNIT EPSILON"/>
    <property type="match status" value="1"/>
</dbReference>
<evidence type="ECO:0000256" key="3">
    <source>
        <dbReference type="ARBA" id="ARBA00022839"/>
    </source>
</evidence>
<dbReference type="CDD" id="cd06127">
    <property type="entry name" value="DEDDh"/>
    <property type="match status" value="1"/>
</dbReference>
<keyword evidence="2" id="KW-0378">Hydrolase</keyword>
<evidence type="ECO:0000313" key="6">
    <source>
        <dbReference type="Proteomes" id="UP000004217"/>
    </source>
</evidence>
<evidence type="ECO:0000256" key="2">
    <source>
        <dbReference type="ARBA" id="ARBA00022801"/>
    </source>
</evidence>
<dbReference type="Gene3D" id="3.30.420.10">
    <property type="entry name" value="Ribonuclease H-like superfamily/Ribonuclease H"/>
    <property type="match status" value="1"/>
</dbReference>
<dbReference type="GO" id="GO:0008408">
    <property type="term" value="F:3'-5' exonuclease activity"/>
    <property type="evidence" value="ECO:0007669"/>
    <property type="project" value="TreeGrafter"/>
</dbReference>
<dbReference type="SMART" id="SM00479">
    <property type="entry name" value="EXOIII"/>
    <property type="match status" value="1"/>
</dbReference>
<dbReference type="Pfam" id="PF00929">
    <property type="entry name" value="RNase_T"/>
    <property type="match status" value="1"/>
</dbReference>
<keyword evidence="1" id="KW-0540">Nuclease</keyword>
<dbReference type="SUPFAM" id="SSF53098">
    <property type="entry name" value="Ribonuclease H-like"/>
    <property type="match status" value="1"/>
</dbReference>
<dbReference type="PANTHER" id="PTHR30231:SF4">
    <property type="entry name" value="PROTEIN NEN2"/>
    <property type="match status" value="1"/>
</dbReference>